<dbReference type="SUPFAM" id="SSF54001">
    <property type="entry name" value="Cysteine proteinases"/>
    <property type="match status" value="1"/>
</dbReference>
<dbReference type="Proteomes" id="UP000245624">
    <property type="component" value="Unassembled WGS sequence"/>
</dbReference>
<dbReference type="RefSeq" id="WP_054861661.1">
    <property type="nucleotide sequence ID" value="NZ_JAJUIE010000025.1"/>
</dbReference>
<organism evidence="1 2">
    <name type="scientific">Gracilibacillus dipsosauri</name>
    <dbReference type="NCBI Taxonomy" id="178340"/>
    <lineage>
        <taxon>Bacteria</taxon>
        <taxon>Bacillati</taxon>
        <taxon>Bacillota</taxon>
        <taxon>Bacilli</taxon>
        <taxon>Bacillales</taxon>
        <taxon>Bacillaceae</taxon>
        <taxon>Gracilibacillus</taxon>
    </lineage>
</organism>
<evidence type="ECO:0000313" key="2">
    <source>
        <dbReference type="Proteomes" id="UP000245624"/>
    </source>
</evidence>
<proteinExistence type="predicted"/>
<dbReference type="Gene3D" id="3.90.1720.10">
    <property type="entry name" value="endopeptidase domain like (from Nostoc punctiforme)"/>
    <property type="match status" value="1"/>
</dbReference>
<dbReference type="AlphaFoldDB" id="A0A317KUP6"/>
<accession>A0A317KUP6</accession>
<dbReference type="EMBL" id="QGTD01000019">
    <property type="protein sequence ID" value="PWU67056.1"/>
    <property type="molecule type" value="Genomic_DNA"/>
</dbReference>
<keyword evidence="2" id="KW-1185">Reference proteome</keyword>
<sequence>MKKKNVYLLFTDTGTFFSRIINICTKSTLNHASISFDNELREVYSFGRKRPYNPLIAGFVKENLRTPFFYQAKCAIYQLSITEDMYELLFKRVKQMEQETDAYRYNLLGLIGVLLNLEWQREHAFFCSEFVATVLREAGIYTEEKPACLTRPQDLKEWRELKLIYHGDLIRYLAQYEIPFLESIYS</sequence>
<gene>
    <name evidence="1" type="ORF">DLJ74_17705</name>
</gene>
<protein>
    <submittedName>
        <fullName evidence="1">Uncharacterized protein</fullName>
    </submittedName>
</protein>
<reference evidence="1 2" key="1">
    <citation type="submission" date="2018-05" db="EMBL/GenBank/DDBJ databases">
        <title>Genomic analysis of Gracilibacillus dipsosauri DD1 reveals novel features of a salt-tolerant amylase.</title>
        <authorList>
            <person name="Deutch C.E."/>
            <person name="Yang S."/>
        </authorList>
    </citation>
    <scope>NUCLEOTIDE SEQUENCE [LARGE SCALE GENOMIC DNA]</scope>
    <source>
        <strain evidence="1 2">DD1</strain>
    </source>
</reference>
<name>A0A317KUP6_9BACI</name>
<dbReference type="InterPro" id="IPR038765">
    <property type="entry name" value="Papain-like_cys_pep_sf"/>
</dbReference>
<dbReference type="OrthoDB" id="1645744at2"/>
<comment type="caution">
    <text evidence="1">The sequence shown here is derived from an EMBL/GenBank/DDBJ whole genome shotgun (WGS) entry which is preliminary data.</text>
</comment>
<evidence type="ECO:0000313" key="1">
    <source>
        <dbReference type="EMBL" id="PWU67056.1"/>
    </source>
</evidence>